<reference evidence="2" key="1">
    <citation type="submission" date="2022-03" db="EMBL/GenBank/DDBJ databases">
        <authorList>
            <person name="Alioto T."/>
            <person name="Alioto T."/>
            <person name="Gomez Garrido J."/>
        </authorList>
    </citation>
    <scope>NUCLEOTIDE SEQUENCE</scope>
</reference>
<proteinExistence type="predicted"/>
<feature type="region of interest" description="Disordered" evidence="1">
    <location>
        <begin position="318"/>
        <end position="356"/>
    </location>
</feature>
<dbReference type="PANTHER" id="PTHR11505">
    <property type="entry name" value="L1 TRANSPOSABLE ELEMENT-RELATED"/>
    <property type="match status" value="1"/>
</dbReference>
<dbReference type="AlphaFoldDB" id="A0AAD1SI14"/>
<evidence type="ECO:0000256" key="1">
    <source>
        <dbReference type="SAM" id="MobiDB-lite"/>
    </source>
</evidence>
<organism evidence="2 3">
    <name type="scientific">Pelobates cultripes</name>
    <name type="common">Western spadefoot toad</name>
    <dbReference type="NCBI Taxonomy" id="61616"/>
    <lineage>
        <taxon>Eukaryota</taxon>
        <taxon>Metazoa</taxon>
        <taxon>Chordata</taxon>
        <taxon>Craniata</taxon>
        <taxon>Vertebrata</taxon>
        <taxon>Euteleostomi</taxon>
        <taxon>Amphibia</taxon>
        <taxon>Batrachia</taxon>
        <taxon>Anura</taxon>
        <taxon>Pelobatoidea</taxon>
        <taxon>Pelobatidae</taxon>
        <taxon>Pelobates</taxon>
    </lineage>
</organism>
<protein>
    <recommendedName>
        <fullName evidence="4">L1 transposable element RRM domain-containing protein</fullName>
    </recommendedName>
</protein>
<feature type="compositionally biased region" description="Polar residues" evidence="1">
    <location>
        <begin position="9"/>
        <end position="34"/>
    </location>
</feature>
<dbReference type="EMBL" id="OW240917">
    <property type="protein sequence ID" value="CAH2300914.1"/>
    <property type="molecule type" value="Genomic_DNA"/>
</dbReference>
<evidence type="ECO:0008006" key="4">
    <source>
        <dbReference type="Google" id="ProtNLM"/>
    </source>
</evidence>
<feature type="region of interest" description="Disordered" evidence="1">
    <location>
        <begin position="1"/>
        <end position="37"/>
    </location>
</feature>
<keyword evidence="3" id="KW-1185">Reference proteome</keyword>
<dbReference type="InterPro" id="IPR004244">
    <property type="entry name" value="Transposase_22"/>
</dbReference>
<sequence>MGRTKRPDGSQTPRGHPNLSQTGPMDGYLTSSAGASHEAAEFNMADSPALSPASDTGGPSLADISADIRALAASMVTKEDLKALSDTLHAVIRTEVTAIKADIATQACRLQAMEASVQSTTAQAETTNLAITRQGNMLLALRRQAEDLDNRGRRSNIRIRGLPESAGEEDVEATLQTLFREILGTEAPETIEFDRAHRANRARAADNTPRDIVCCLHTYKLKERIMTKARLRPTWRFRDAEIALYQDLSPLTLEARRALRPITALLRERGIPYKWGFPFMLQARHNNEWTQLRWPEEVPRFLQRLNLPPTEVINWILGPVDPRQGPQTPRQQRQRRDATPRRPPARRQLAPTEPEE</sequence>
<evidence type="ECO:0000313" key="3">
    <source>
        <dbReference type="Proteomes" id="UP001295444"/>
    </source>
</evidence>
<dbReference type="Proteomes" id="UP001295444">
    <property type="component" value="Chromosome 06"/>
</dbReference>
<dbReference type="Gene3D" id="3.30.70.1820">
    <property type="entry name" value="L1 transposable element, RRM domain"/>
    <property type="match status" value="1"/>
</dbReference>
<feature type="compositionally biased region" description="Low complexity" evidence="1">
    <location>
        <begin position="321"/>
        <end position="331"/>
    </location>
</feature>
<name>A0AAD1SI14_PELCU</name>
<gene>
    <name evidence="2" type="ORF">PECUL_23A039339</name>
</gene>
<accession>A0AAD1SI14</accession>
<evidence type="ECO:0000313" key="2">
    <source>
        <dbReference type="EMBL" id="CAH2300914.1"/>
    </source>
</evidence>